<dbReference type="RefSeq" id="WP_245748137.1">
    <property type="nucleotide sequence ID" value="NZ_FOUI01000004.1"/>
</dbReference>
<feature type="transmembrane region" description="Helical" evidence="5">
    <location>
        <begin position="142"/>
        <end position="161"/>
    </location>
</feature>
<organism evidence="7 8">
    <name type="scientific">Halopseudomonas yangmingensis</name>
    <dbReference type="NCBI Taxonomy" id="1720063"/>
    <lineage>
        <taxon>Bacteria</taxon>
        <taxon>Pseudomonadati</taxon>
        <taxon>Pseudomonadota</taxon>
        <taxon>Gammaproteobacteria</taxon>
        <taxon>Pseudomonadales</taxon>
        <taxon>Pseudomonadaceae</taxon>
        <taxon>Halopseudomonas</taxon>
    </lineage>
</organism>
<evidence type="ECO:0000313" key="7">
    <source>
        <dbReference type="EMBL" id="SFM39550.1"/>
    </source>
</evidence>
<reference evidence="8" key="1">
    <citation type="submission" date="2016-10" db="EMBL/GenBank/DDBJ databases">
        <authorList>
            <person name="Varghese N."/>
            <person name="Submissions S."/>
        </authorList>
    </citation>
    <scope>NUCLEOTIDE SEQUENCE [LARGE SCALE GENOMIC DNA]</scope>
    <source>
        <strain evidence="8">DSM 24213</strain>
    </source>
</reference>
<dbReference type="InterPro" id="IPR043128">
    <property type="entry name" value="Rev_trsase/Diguanyl_cyclase"/>
</dbReference>
<dbReference type="PANTHER" id="PTHR45138:SF9">
    <property type="entry name" value="DIGUANYLATE CYCLASE DGCM-RELATED"/>
    <property type="match status" value="1"/>
</dbReference>
<comment type="subcellular location">
    <subcellularLocation>
        <location evidence="2">Cell inner membrane</location>
    </subcellularLocation>
</comment>
<evidence type="ECO:0000256" key="3">
    <source>
        <dbReference type="ARBA" id="ARBA00012528"/>
    </source>
</evidence>
<proteinExistence type="predicted"/>
<dbReference type="CDD" id="cd01949">
    <property type="entry name" value="GGDEF"/>
    <property type="match status" value="1"/>
</dbReference>
<feature type="transmembrane region" description="Helical" evidence="5">
    <location>
        <begin position="12"/>
        <end position="34"/>
    </location>
</feature>
<dbReference type="Pfam" id="PF00990">
    <property type="entry name" value="GGDEF"/>
    <property type="match status" value="1"/>
</dbReference>
<dbReference type="GO" id="GO:1902201">
    <property type="term" value="P:negative regulation of bacterial-type flagellum-dependent cell motility"/>
    <property type="evidence" value="ECO:0007669"/>
    <property type="project" value="TreeGrafter"/>
</dbReference>
<comment type="catalytic activity">
    <reaction evidence="4">
        <text>2 GTP = 3',3'-c-di-GMP + 2 diphosphate</text>
        <dbReference type="Rhea" id="RHEA:24898"/>
        <dbReference type="ChEBI" id="CHEBI:33019"/>
        <dbReference type="ChEBI" id="CHEBI:37565"/>
        <dbReference type="ChEBI" id="CHEBI:58805"/>
        <dbReference type="EC" id="2.7.7.65"/>
    </reaction>
</comment>
<dbReference type="GO" id="GO:0052621">
    <property type="term" value="F:diguanylate cyclase activity"/>
    <property type="evidence" value="ECO:0007669"/>
    <property type="project" value="UniProtKB-EC"/>
</dbReference>
<dbReference type="NCBIfam" id="TIGR00254">
    <property type="entry name" value="GGDEF"/>
    <property type="match status" value="1"/>
</dbReference>
<keyword evidence="5" id="KW-0812">Transmembrane</keyword>
<evidence type="ECO:0000256" key="1">
    <source>
        <dbReference type="ARBA" id="ARBA00001946"/>
    </source>
</evidence>
<dbReference type="InterPro" id="IPR000160">
    <property type="entry name" value="GGDEF_dom"/>
</dbReference>
<evidence type="ECO:0000256" key="5">
    <source>
        <dbReference type="SAM" id="Phobius"/>
    </source>
</evidence>
<keyword evidence="5" id="KW-0472">Membrane</keyword>
<keyword evidence="8" id="KW-1185">Reference proteome</keyword>
<dbReference type="GO" id="GO:0043709">
    <property type="term" value="P:cell adhesion involved in single-species biofilm formation"/>
    <property type="evidence" value="ECO:0007669"/>
    <property type="project" value="TreeGrafter"/>
</dbReference>
<evidence type="ECO:0000313" key="8">
    <source>
        <dbReference type="Proteomes" id="UP000243629"/>
    </source>
</evidence>
<sequence>MSEFWIRLKNDFQLSIIMMVALVSFVGITPYAIFRLIEGNWLVGVVDSFLVLCTLACVRYAWVSGDTIKPGHFLALVYSAGTVLVAINLGVNGLFWFYNLILFNFFVVPPRQSLIATMSALLAICAYGLVYPGEVFESHYQMGSFAVTSSLASLFAFVFAYRGRRQREQLNLLATLDPLTGAGNRRTMERELAIAMTEQKRYGHTYGLLLLDLDNFKQINDQYGHKAGDTVLKEFVAILDRVSRTSDRLFRLGGEEFVLLLPKVDQAGLERAAEHIRQSVEQQLRSPGGRVTVSIGGCLLHRGITDWPSWLHEADECLYAAKRGGRNRHVLSPLPVDQG</sequence>
<dbReference type="FunFam" id="3.30.70.270:FF:000001">
    <property type="entry name" value="Diguanylate cyclase domain protein"/>
    <property type="match status" value="1"/>
</dbReference>
<dbReference type="InterPro" id="IPR029787">
    <property type="entry name" value="Nucleotide_cyclase"/>
</dbReference>
<dbReference type="SUPFAM" id="SSF55073">
    <property type="entry name" value="Nucleotide cyclase"/>
    <property type="match status" value="1"/>
</dbReference>
<evidence type="ECO:0000259" key="6">
    <source>
        <dbReference type="PROSITE" id="PS50887"/>
    </source>
</evidence>
<dbReference type="PROSITE" id="PS50887">
    <property type="entry name" value="GGDEF"/>
    <property type="match status" value="1"/>
</dbReference>
<dbReference type="Proteomes" id="UP000243629">
    <property type="component" value="Unassembled WGS sequence"/>
</dbReference>
<dbReference type="InterPro" id="IPR050469">
    <property type="entry name" value="Diguanylate_Cyclase"/>
</dbReference>
<feature type="domain" description="GGDEF" evidence="6">
    <location>
        <begin position="204"/>
        <end position="334"/>
    </location>
</feature>
<feature type="transmembrane region" description="Helical" evidence="5">
    <location>
        <begin position="75"/>
        <end position="101"/>
    </location>
</feature>
<dbReference type="AlphaFoldDB" id="A0A1I4QIQ5"/>
<dbReference type="SMART" id="SM00267">
    <property type="entry name" value="GGDEF"/>
    <property type="match status" value="1"/>
</dbReference>
<evidence type="ECO:0000256" key="4">
    <source>
        <dbReference type="ARBA" id="ARBA00034247"/>
    </source>
</evidence>
<dbReference type="PANTHER" id="PTHR45138">
    <property type="entry name" value="REGULATORY COMPONENTS OF SENSORY TRANSDUCTION SYSTEM"/>
    <property type="match status" value="1"/>
</dbReference>
<feature type="transmembrane region" description="Helical" evidence="5">
    <location>
        <begin position="113"/>
        <end position="130"/>
    </location>
</feature>
<dbReference type="EC" id="2.7.7.65" evidence="3"/>
<name>A0A1I4QIQ5_9GAMM</name>
<accession>A0A1I4QIQ5</accession>
<dbReference type="STRING" id="1720063.SAMN05216217_104171"/>
<dbReference type="EMBL" id="FOUI01000004">
    <property type="protein sequence ID" value="SFM39550.1"/>
    <property type="molecule type" value="Genomic_DNA"/>
</dbReference>
<comment type="cofactor">
    <cofactor evidence="1">
        <name>Mg(2+)</name>
        <dbReference type="ChEBI" id="CHEBI:18420"/>
    </cofactor>
</comment>
<feature type="transmembrane region" description="Helical" evidence="5">
    <location>
        <begin position="41"/>
        <end position="63"/>
    </location>
</feature>
<evidence type="ECO:0000256" key="2">
    <source>
        <dbReference type="ARBA" id="ARBA00004533"/>
    </source>
</evidence>
<dbReference type="Gene3D" id="3.30.70.270">
    <property type="match status" value="1"/>
</dbReference>
<gene>
    <name evidence="7" type="ORF">SAMN05216217_104171</name>
</gene>
<dbReference type="GO" id="GO:0005886">
    <property type="term" value="C:plasma membrane"/>
    <property type="evidence" value="ECO:0007669"/>
    <property type="project" value="UniProtKB-SubCell"/>
</dbReference>
<protein>
    <recommendedName>
        <fullName evidence="3">diguanylate cyclase</fullName>
        <ecNumber evidence="3">2.7.7.65</ecNumber>
    </recommendedName>
</protein>
<keyword evidence="5" id="KW-1133">Transmembrane helix</keyword>